<dbReference type="EMBL" id="LIAE01010239">
    <property type="protein sequence ID" value="PAV64846.1"/>
    <property type="molecule type" value="Genomic_DNA"/>
</dbReference>
<dbReference type="PRINTS" id="PR01251">
    <property type="entry name" value="AMPHIPHYSIN"/>
</dbReference>
<dbReference type="SMART" id="SM00721">
    <property type="entry name" value="BAR"/>
    <property type="match status" value="1"/>
</dbReference>
<dbReference type="Gene3D" id="1.20.1270.60">
    <property type="entry name" value="Arfaptin homology (AH) domain/BAR domain"/>
    <property type="match status" value="1"/>
</dbReference>
<evidence type="ECO:0000256" key="3">
    <source>
        <dbReference type="ARBA" id="ARBA00022443"/>
    </source>
</evidence>
<evidence type="ECO:0000256" key="2">
    <source>
        <dbReference type="ARBA" id="ARBA00004496"/>
    </source>
</evidence>
<evidence type="ECO:0000256" key="1">
    <source>
        <dbReference type="ARBA" id="ARBA00004308"/>
    </source>
</evidence>
<feature type="compositionally biased region" description="Basic and acidic residues" evidence="7">
    <location>
        <begin position="344"/>
        <end position="363"/>
    </location>
</feature>
<dbReference type="Proteomes" id="UP000218231">
    <property type="component" value="Unassembled WGS sequence"/>
</dbReference>
<comment type="caution">
    <text evidence="9">The sequence shown here is derived from an EMBL/GenBank/DDBJ whole genome shotgun (WGS) entry which is preliminary data.</text>
</comment>
<evidence type="ECO:0000256" key="6">
    <source>
        <dbReference type="ARBA" id="ARBA00023136"/>
    </source>
</evidence>
<evidence type="ECO:0000313" key="9">
    <source>
        <dbReference type="EMBL" id="PAV64846.1"/>
    </source>
</evidence>
<evidence type="ECO:0000256" key="5">
    <source>
        <dbReference type="ARBA" id="ARBA00023054"/>
    </source>
</evidence>
<dbReference type="PANTHER" id="PTHR46514:SF3">
    <property type="entry name" value="AMPHIPHYSIN"/>
    <property type="match status" value="1"/>
</dbReference>
<feature type="compositionally biased region" description="Polar residues" evidence="7">
    <location>
        <begin position="267"/>
        <end position="279"/>
    </location>
</feature>
<dbReference type="Pfam" id="PF03114">
    <property type="entry name" value="BAR"/>
    <property type="match status" value="1"/>
</dbReference>
<keyword evidence="4" id="KW-0963">Cytoplasm</keyword>
<feature type="compositionally biased region" description="Basic and acidic residues" evidence="7">
    <location>
        <begin position="397"/>
        <end position="412"/>
    </location>
</feature>
<accession>A0A2A2JSW3</accession>
<reference evidence="9 10" key="1">
    <citation type="journal article" date="2017" name="Curr. Biol.">
        <title>Genome architecture and evolution of a unichromosomal asexual nematode.</title>
        <authorList>
            <person name="Fradin H."/>
            <person name="Zegar C."/>
            <person name="Gutwein M."/>
            <person name="Lucas J."/>
            <person name="Kovtun M."/>
            <person name="Corcoran D."/>
            <person name="Baugh L.R."/>
            <person name="Kiontke K."/>
            <person name="Gunsalus K."/>
            <person name="Fitch D.H."/>
            <person name="Piano F."/>
        </authorList>
    </citation>
    <scope>NUCLEOTIDE SEQUENCE [LARGE SCALE GENOMIC DNA]</scope>
    <source>
        <strain evidence="9">PF1309</strain>
    </source>
</reference>
<dbReference type="OrthoDB" id="446293at2759"/>
<dbReference type="AlphaFoldDB" id="A0A2A2JSW3"/>
<keyword evidence="5" id="KW-0175">Coiled coil</keyword>
<dbReference type="Gene3D" id="2.30.30.40">
    <property type="entry name" value="SH3 Domains"/>
    <property type="match status" value="1"/>
</dbReference>
<organism evidence="9 10">
    <name type="scientific">Diploscapter pachys</name>
    <dbReference type="NCBI Taxonomy" id="2018661"/>
    <lineage>
        <taxon>Eukaryota</taxon>
        <taxon>Metazoa</taxon>
        <taxon>Ecdysozoa</taxon>
        <taxon>Nematoda</taxon>
        <taxon>Chromadorea</taxon>
        <taxon>Rhabditida</taxon>
        <taxon>Rhabditina</taxon>
        <taxon>Rhabditomorpha</taxon>
        <taxon>Rhabditoidea</taxon>
        <taxon>Rhabditidae</taxon>
        <taxon>Diploscapter</taxon>
    </lineage>
</organism>
<evidence type="ECO:0000256" key="4">
    <source>
        <dbReference type="ARBA" id="ARBA00022490"/>
    </source>
</evidence>
<protein>
    <recommendedName>
        <fullName evidence="8">BAR domain-containing protein</fullName>
    </recommendedName>
</protein>
<dbReference type="PANTHER" id="PTHR46514">
    <property type="entry name" value="AMPHIPHYSIN"/>
    <property type="match status" value="1"/>
</dbReference>
<keyword evidence="10" id="KW-1185">Reference proteome</keyword>
<dbReference type="GO" id="GO:0012505">
    <property type="term" value="C:endomembrane system"/>
    <property type="evidence" value="ECO:0007669"/>
    <property type="project" value="UniProtKB-SubCell"/>
</dbReference>
<dbReference type="GO" id="GO:0005543">
    <property type="term" value="F:phospholipid binding"/>
    <property type="evidence" value="ECO:0007669"/>
    <property type="project" value="TreeGrafter"/>
</dbReference>
<dbReference type="InterPro" id="IPR027267">
    <property type="entry name" value="AH/BAR_dom_sf"/>
</dbReference>
<dbReference type="GO" id="GO:0005886">
    <property type="term" value="C:plasma membrane"/>
    <property type="evidence" value="ECO:0007669"/>
    <property type="project" value="TreeGrafter"/>
</dbReference>
<keyword evidence="6" id="KW-0472">Membrane</keyword>
<sequence length="432" mass="48279">MADLFNKHIKKATARTKEKLLEGIGKAKATQDEVFDQHAANLAKQAKNCEKLHKDVKTYSAALKTLITAERSLRDTIRENYEPDWPEREHLTALFDNLDIQSNDLEKAVCEDLPQSVSQYVQQFADLKKKVDKRGRKLVDYDHAKNQFTSTKASSKKVDSDPKIAKAQQELQQAQDLYLEINKELLEILPATYDSRITFFVDTLQSLFNAQSIYQTEAAKIHKQIVSQLDRLGESMDYLRVARPEPRSVTPIDGVSTGQGNGKGNASPENASRQSTPSPVQIPVPVTPSNDNTSQHRQSQVSRASEDKGNPFGSDDDTNQQEEKFENKVYPKLAQAPPTASPRSETREKAKAPPPKPKKEKDPTNPFDEDSEEEGRKANVAPENPNAPPGITTEQRSVLEAKASDELDEGWRLGELSNGKRGVFPENFTKKA</sequence>
<keyword evidence="3" id="KW-0728">SH3 domain</keyword>
<evidence type="ECO:0000313" key="10">
    <source>
        <dbReference type="Proteomes" id="UP000218231"/>
    </source>
</evidence>
<dbReference type="GO" id="GO:0005737">
    <property type="term" value="C:cytoplasm"/>
    <property type="evidence" value="ECO:0007669"/>
    <property type="project" value="UniProtKB-SubCell"/>
</dbReference>
<name>A0A2A2JSW3_9BILA</name>
<evidence type="ECO:0000259" key="8">
    <source>
        <dbReference type="PROSITE" id="PS51021"/>
    </source>
</evidence>
<dbReference type="InterPro" id="IPR004148">
    <property type="entry name" value="BAR_dom"/>
</dbReference>
<feature type="region of interest" description="Disordered" evidence="7">
    <location>
        <begin position="243"/>
        <end position="432"/>
    </location>
</feature>
<feature type="domain" description="BAR" evidence="8">
    <location>
        <begin position="20"/>
        <end position="238"/>
    </location>
</feature>
<dbReference type="PROSITE" id="PS51021">
    <property type="entry name" value="BAR"/>
    <property type="match status" value="1"/>
</dbReference>
<feature type="compositionally biased region" description="Polar residues" evidence="7">
    <location>
        <begin position="287"/>
        <end position="303"/>
    </location>
</feature>
<proteinExistence type="predicted"/>
<dbReference type="InterPro" id="IPR003005">
    <property type="entry name" value="Amphiphysin"/>
</dbReference>
<dbReference type="InterPro" id="IPR036028">
    <property type="entry name" value="SH3-like_dom_sf"/>
</dbReference>
<gene>
    <name evidence="9" type="ORF">WR25_01070</name>
</gene>
<dbReference type="SUPFAM" id="SSF103657">
    <property type="entry name" value="BAR/IMD domain-like"/>
    <property type="match status" value="1"/>
</dbReference>
<evidence type="ECO:0000256" key="7">
    <source>
        <dbReference type="SAM" id="MobiDB-lite"/>
    </source>
</evidence>
<dbReference type="STRING" id="2018661.A0A2A2JSW3"/>
<comment type="subcellular location">
    <subcellularLocation>
        <location evidence="2">Cytoplasm</location>
    </subcellularLocation>
    <subcellularLocation>
        <location evidence="1">Endomembrane system</location>
    </subcellularLocation>
</comment>
<dbReference type="SUPFAM" id="SSF50044">
    <property type="entry name" value="SH3-domain"/>
    <property type="match status" value="1"/>
</dbReference>
<dbReference type="FunFam" id="1.20.1270.60:FF:000013">
    <property type="entry name" value="Amphiphysin isoform 2"/>
    <property type="match status" value="1"/>
</dbReference>